<keyword evidence="2" id="KW-0472">Membrane</keyword>
<dbReference type="Pfam" id="PF26526">
    <property type="entry name" value="DUF8175"/>
    <property type="match status" value="1"/>
</dbReference>
<evidence type="ECO:0000256" key="1">
    <source>
        <dbReference type="SAM" id="MobiDB-lite"/>
    </source>
</evidence>
<evidence type="ECO:0000256" key="2">
    <source>
        <dbReference type="SAM" id="Phobius"/>
    </source>
</evidence>
<keyword evidence="5" id="KW-1185">Reference proteome</keyword>
<name>A0A5R9FP75_9ACTN</name>
<dbReference type="Proteomes" id="UP000305906">
    <property type="component" value="Unassembled WGS sequence"/>
</dbReference>
<keyword evidence="2" id="KW-0812">Transmembrane</keyword>
<evidence type="ECO:0000313" key="5">
    <source>
        <dbReference type="Proteomes" id="UP000305906"/>
    </source>
</evidence>
<protein>
    <recommendedName>
        <fullName evidence="3">DUF8175 domain-containing protein</fullName>
    </recommendedName>
</protein>
<gene>
    <name evidence="4" type="ORF">FE633_13300</name>
</gene>
<feature type="transmembrane region" description="Helical" evidence="2">
    <location>
        <begin position="16"/>
        <end position="36"/>
    </location>
</feature>
<evidence type="ECO:0000313" key="4">
    <source>
        <dbReference type="EMBL" id="TLS45737.1"/>
    </source>
</evidence>
<sequence length="246" mass="25632">MSADPPSGESPSKSRLFIASGVFLALVVLLGGYAIYVGDGDTADKASSAPSTTPKAPAPPAESDDGSCPKLSDTDTSVSDNAPKGVTWELIDGFALPSSKTSGPGRVDGDVAHCYAHTPTGALIAAVQITGRQLSADDWESIVERQCVGDGKDYYLTKRRKVEQEEGSQALSADQHGQVAGYRFITYDDRTAVVDIVWRDKNGGLGAGSATMKWSGSDWKNEITKTPAAPGGAIDSLAGYTAWSGV</sequence>
<comment type="caution">
    <text evidence="4">The sequence shown here is derived from an EMBL/GenBank/DDBJ whole genome shotgun (WGS) entry which is preliminary data.</text>
</comment>
<dbReference type="InterPro" id="IPR058488">
    <property type="entry name" value="DUF8175"/>
</dbReference>
<dbReference type="AlphaFoldDB" id="A0A5R9FP75"/>
<keyword evidence="2" id="KW-1133">Transmembrane helix</keyword>
<dbReference type="EMBL" id="VBZC01000012">
    <property type="protein sequence ID" value="TLS45737.1"/>
    <property type="molecule type" value="Genomic_DNA"/>
</dbReference>
<proteinExistence type="predicted"/>
<organism evidence="4 5">
    <name type="scientific">Streptomyces montanus</name>
    <dbReference type="NCBI Taxonomy" id="2580423"/>
    <lineage>
        <taxon>Bacteria</taxon>
        <taxon>Bacillati</taxon>
        <taxon>Actinomycetota</taxon>
        <taxon>Actinomycetes</taxon>
        <taxon>Kitasatosporales</taxon>
        <taxon>Streptomycetaceae</taxon>
        <taxon>Streptomyces</taxon>
    </lineage>
</organism>
<feature type="domain" description="DUF8175" evidence="3">
    <location>
        <begin position="51"/>
        <end position="241"/>
    </location>
</feature>
<reference evidence="4 5" key="1">
    <citation type="submission" date="2019-05" db="EMBL/GenBank/DDBJ databases">
        <title>Streptomyces sp. NEAU-C151, a novel actinomycete isolated from soil.</title>
        <authorList>
            <person name="Han L."/>
            <person name="Jiang H."/>
        </authorList>
    </citation>
    <scope>NUCLEOTIDE SEQUENCE [LARGE SCALE GENOMIC DNA]</scope>
    <source>
        <strain evidence="4 5">NEAU-C151</strain>
    </source>
</reference>
<feature type="region of interest" description="Disordered" evidence="1">
    <location>
        <begin position="43"/>
        <end position="83"/>
    </location>
</feature>
<evidence type="ECO:0000259" key="3">
    <source>
        <dbReference type="Pfam" id="PF26526"/>
    </source>
</evidence>
<accession>A0A5R9FP75</accession>
<feature type="compositionally biased region" description="Low complexity" evidence="1">
    <location>
        <begin position="45"/>
        <end position="55"/>
    </location>
</feature>
<dbReference type="RefSeq" id="WP_138045328.1">
    <property type="nucleotide sequence ID" value="NZ_VBZC01000012.1"/>
</dbReference>